<protein>
    <submittedName>
        <fullName evidence="8">Geranyltranstransferase</fullName>
    </submittedName>
</protein>
<dbReference type="SUPFAM" id="SSF48576">
    <property type="entry name" value="Terpenoid synthases"/>
    <property type="match status" value="1"/>
</dbReference>
<sequence>MQTQLSHYQERVNQTLKHHLQHFSNQQNGYSNNLFPAIEYATLNQGKRLRPALIYAVADALAVPLDQVDSAACAIELIHSYSLVHDDLPAMDNDDLRRGQPTCHIQFDEATAILAGDAQQTLAFQILSEDNALKPPQIIEMIRLLSRASGPLGMIGGQVLDIQSEGKTISLSALKTLHSLKTGALIQCALLMGAVTSENYRQIQPGLANLGELIGLAFQVQDDILDIEGDTKTLGKPQGSDMELDKSTYPKLLGLAEAKIYRDDLITQAKAELRLLDINSPFLFSLIDYIADRKH</sequence>
<dbReference type="SFLD" id="SFLDG01017">
    <property type="entry name" value="Polyprenyl_Transferase_Like"/>
    <property type="match status" value="1"/>
</dbReference>
<dbReference type="NCBIfam" id="NF045485">
    <property type="entry name" value="FPPsyn"/>
    <property type="match status" value="1"/>
</dbReference>
<dbReference type="CDD" id="cd00685">
    <property type="entry name" value="Trans_IPPS_HT"/>
    <property type="match status" value="1"/>
</dbReference>
<proteinExistence type="inferred from homology"/>
<keyword evidence="5" id="KW-0460">Magnesium</keyword>
<evidence type="ECO:0000256" key="6">
    <source>
        <dbReference type="ARBA" id="ARBA00023229"/>
    </source>
</evidence>
<evidence type="ECO:0000256" key="2">
    <source>
        <dbReference type="ARBA" id="ARBA00006706"/>
    </source>
</evidence>
<dbReference type="Pfam" id="PF00348">
    <property type="entry name" value="polyprenyl_synt"/>
    <property type="match status" value="1"/>
</dbReference>
<keyword evidence="9" id="KW-1185">Reference proteome</keyword>
<dbReference type="RefSeq" id="WP_237264074.1">
    <property type="nucleotide sequence ID" value="NZ_AP024202.1"/>
</dbReference>
<evidence type="ECO:0000256" key="4">
    <source>
        <dbReference type="ARBA" id="ARBA00022723"/>
    </source>
</evidence>
<gene>
    <name evidence="8" type="primary">ispA</name>
    <name evidence="8" type="ORF">THMIRHAM_09340</name>
</gene>
<dbReference type="Proteomes" id="UP001054820">
    <property type="component" value="Chromosome"/>
</dbReference>
<dbReference type="InterPro" id="IPR053378">
    <property type="entry name" value="Prenyl_diphosphate_synthase"/>
</dbReference>
<dbReference type="Gene3D" id="1.10.600.10">
    <property type="entry name" value="Farnesyl Diphosphate Synthase"/>
    <property type="match status" value="1"/>
</dbReference>
<name>A0ABN6CWT1_9GAMM</name>
<evidence type="ECO:0000313" key="8">
    <source>
        <dbReference type="EMBL" id="BCN93149.1"/>
    </source>
</evidence>
<comment type="similarity">
    <text evidence="2 7">Belongs to the FPP/GGPP synthase family.</text>
</comment>
<keyword evidence="4" id="KW-0479">Metal-binding</keyword>
<dbReference type="PROSITE" id="PS00723">
    <property type="entry name" value="POLYPRENYL_SYNTHASE_1"/>
    <property type="match status" value="1"/>
</dbReference>
<dbReference type="InterPro" id="IPR008949">
    <property type="entry name" value="Isoprenoid_synthase_dom_sf"/>
</dbReference>
<keyword evidence="3 7" id="KW-0808">Transferase</keyword>
<dbReference type="PANTHER" id="PTHR43281:SF1">
    <property type="entry name" value="FARNESYL DIPHOSPHATE SYNTHASE"/>
    <property type="match status" value="1"/>
</dbReference>
<dbReference type="EMBL" id="AP024202">
    <property type="protein sequence ID" value="BCN93149.1"/>
    <property type="molecule type" value="Genomic_DNA"/>
</dbReference>
<organism evidence="8 9">
    <name type="scientific">Thiomicrorhabdus immobilis</name>
    <dbReference type="NCBI Taxonomy" id="2791037"/>
    <lineage>
        <taxon>Bacteria</taxon>
        <taxon>Pseudomonadati</taxon>
        <taxon>Pseudomonadota</taxon>
        <taxon>Gammaproteobacteria</taxon>
        <taxon>Thiotrichales</taxon>
        <taxon>Piscirickettsiaceae</taxon>
        <taxon>Thiomicrorhabdus</taxon>
    </lineage>
</organism>
<keyword evidence="6" id="KW-0414">Isoprene biosynthesis</keyword>
<dbReference type="InterPro" id="IPR000092">
    <property type="entry name" value="Polyprenyl_synt"/>
</dbReference>
<evidence type="ECO:0000313" key="9">
    <source>
        <dbReference type="Proteomes" id="UP001054820"/>
    </source>
</evidence>
<dbReference type="PANTHER" id="PTHR43281">
    <property type="entry name" value="FARNESYL DIPHOSPHATE SYNTHASE"/>
    <property type="match status" value="1"/>
</dbReference>
<comment type="cofactor">
    <cofactor evidence="1">
        <name>Mg(2+)</name>
        <dbReference type="ChEBI" id="CHEBI:18420"/>
    </cofactor>
</comment>
<accession>A0ABN6CWT1</accession>
<dbReference type="SFLD" id="SFLDS00005">
    <property type="entry name" value="Isoprenoid_Synthase_Type_I"/>
    <property type="match status" value="1"/>
</dbReference>
<dbReference type="InterPro" id="IPR033749">
    <property type="entry name" value="Polyprenyl_synt_CS"/>
</dbReference>
<dbReference type="PROSITE" id="PS00444">
    <property type="entry name" value="POLYPRENYL_SYNTHASE_2"/>
    <property type="match status" value="1"/>
</dbReference>
<evidence type="ECO:0000256" key="1">
    <source>
        <dbReference type="ARBA" id="ARBA00001946"/>
    </source>
</evidence>
<evidence type="ECO:0000256" key="5">
    <source>
        <dbReference type="ARBA" id="ARBA00022842"/>
    </source>
</evidence>
<reference evidence="8" key="1">
    <citation type="journal article" date="2022" name="Arch. Microbiol.">
        <title>Thiomicrorhabdus immobilis sp. nov., a mesophilic sulfur-oxidizing bacterium isolated from sediment of a brackish lake in northern Japan.</title>
        <authorList>
            <person name="Kojima H."/>
            <person name="Mochizuki J."/>
            <person name="Kanda M."/>
            <person name="Watanabe T."/>
            <person name="Fukui M."/>
        </authorList>
    </citation>
    <scope>NUCLEOTIDE SEQUENCE</scope>
    <source>
        <strain evidence="8">Am19</strain>
    </source>
</reference>
<evidence type="ECO:0000256" key="3">
    <source>
        <dbReference type="ARBA" id="ARBA00022679"/>
    </source>
</evidence>
<evidence type="ECO:0000256" key="7">
    <source>
        <dbReference type="RuleBase" id="RU004466"/>
    </source>
</evidence>